<dbReference type="SUPFAM" id="SSF52833">
    <property type="entry name" value="Thioredoxin-like"/>
    <property type="match status" value="1"/>
</dbReference>
<dbReference type="InterPro" id="IPR008554">
    <property type="entry name" value="Glutaredoxin-like"/>
</dbReference>
<keyword evidence="2" id="KW-1185">Reference proteome</keyword>
<evidence type="ECO:0000313" key="1">
    <source>
        <dbReference type="EMBL" id="TCS42440.1"/>
    </source>
</evidence>
<gene>
    <name evidence="1" type="ORF">BCF53_103101</name>
</gene>
<dbReference type="Pfam" id="PF05768">
    <property type="entry name" value="Glrx-like"/>
    <property type="match status" value="1"/>
</dbReference>
<dbReference type="Proteomes" id="UP000295793">
    <property type="component" value="Unassembled WGS sequence"/>
</dbReference>
<name>A0A4R3IAJ1_9GAMM</name>
<comment type="caution">
    <text evidence="1">The sequence shown here is derived from an EMBL/GenBank/DDBJ whole genome shotgun (WGS) entry which is preliminary data.</text>
</comment>
<dbReference type="InterPro" id="IPR036249">
    <property type="entry name" value="Thioredoxin-like_sf"/>
</dbReference>
<evidence type="ECO:0000313" key="2">
    <source>
        <dbReference type="Proteomes" id="UP000295793"/>
    </source>
</evidence>
<reference evidence="1 2" key="1">
    <citation type="submission" date="2019-03" db="EMBL/GenBank/DDBJ databases">
        <title>Genomic Encyclopedia of Archaeal and Bacterial Type Strains, Phase II (KMG-II): from individual species to whole genera.</title>
        <authorList>
            <person name="Goeker M."/>
        </authorList>
    </citation>
    <scope>NUCLEOTIDE SEQUENCE [LARGE SCALE GENOMIC DNA]</scope>
    <source>
        <strain evidence="1 2">DSM 15388</strain>
    </source>
</reference>
<dbReference type="Gene3D" id="3.40.30.10">
    <property type="entry name" value="Glutaredoxin"/>
    <property type="match status" value="1"/>
</dbReference>
<sequence>MFILYFTSGCHLCDLAEQQIAQFNGTHPNAISYRKVEISEDDSLVKEYGSRIPVIQHPAIQATLDWPFNQPDLENLLKQIKLKVE</sequence>
<dbReference type="RefSeq" id="WP_132700360.1">
    <property type="nucleotide sequence ID" value="NZ_SLZR01000003.1"/>
</dbReference>
<organism evidence="1 2">
    <name type="scientific">Reinekea marinisedimentorum</name>
    <dbReference type="NCBI Taxonomy" id="230495"/>
    <lineage>
        <taxon>Bacteria</taxon>
        <taxon>Pseudomonadati</taxon>
        <taxon>Pseudomonadota</taxon>
        <taxon>Gammaproteobacteria</taxon>
        <taxon>Oceanospirillales</taxon>
        <taxon>Saccharospirillaceae</taxon>
        <taxon>Reinekea</taxon>
    </lineage>
</organism>
<accession>A0A4R3IAJ1</accession>
<dbReference type="EMBL" id="SLZR01000003">
    <property type="protein sequence ID" value="TCS42440.1"/>
    <property type="molecule type" value="Genomic_DNA"/>
</dbReference>
<dbReference type="OrthoDB" id="8537427at2"/>
<proteinExistence type="predicted"/>
<dbReference type="AlphaFoldDB" id="A0A4R3IAJ1"/>
<protein>
    <submittedName>
        <fullName evidence="1">Glutaredoxin-like protein DUF836</fullName>
    </submittedName>
</protein>